<gene>
    <name evidence="2" type="ORF">FIV42_07505</name>
</gene>
<dbReference type="AlphaFoldDB" id="A0A4Y6PS23"/>
<name>A0A4Y6PS23_PERCE</name>
<reference evidence="2 3" key="1">
    <citation type="submission" date="2019-06" db="EMBL/GenBank/DDBJ databases">
        <title>Persicimonas caeni gen. nov., sp. nov., a predatory bacterium isolated from solar saltern.</title>
        <authorList>
            <person name="Wang S."/>
        </authorList>
    </citation>
    <scope>NUCLEOTIDE SEQUENCE [LARGE SCALE GENOMIC DNA]</scope>
    <source>
        <strain evidence="2 3">YN101</strain>
    </source>
</reference>
<keyword evidence="1" id="KW-0732">Signal</keyword>
<accession>A0A5B8Y6X5</accession>
<keyword evidence="3" id="KW-1185">Reference proteome</keyword>
<evidence type="ECO:0000313" key="2">
    <source>
        <dbReference type="EMBL" id="QDG50585.1"/>
    </source>
</evidence>
<evidence type="ECO:0000313" key="3">
    <source>
        <dbReference type="Proteomes" id="UP000315995"/>
    </source>
</evidence>
<evidence type="ECO:0000256" key="1">
    <source>
        <dbReference type="SAM" id="SignalP"/>
    </source>
</evidence>
<feature type="signal peptide" evidence="1">
    <location>
        <begin position="1"/>
        <end position="26"/>
    </location>
</feature>
<sequence length="290" mass="32293">MLEMNRISRIGPYLLLGCALLSLSTACDGPTSYDYVVESDKGLWAVPMPPYPARLNYYDGNEARWIPAWSDRVEPDDEALYRVGTIAGLNQAPQHPVAVFRPGYEWQLICPQIASRNEHYDPTTDPQVPQACTDSVSRFESGSILTGGHWHKSARATVRLREDTLESEGVPTVRCRGEDVASATCSVAVQTPSITACTVDLVRLWAPGETDHHRAEVTVERGDEGAHLLEWPLVPDDWIPETLRESVARKRRRDVPPNSFALVACQNDEKQELRFVAAPVVVDLHAKPEQ</sequence>
<dbReference type="RefSeq" id="WP_141197077.1">
    <property type="nucleotide sequence ID" value="NZ_CP041186.1"/>
</dbReference>
<dbReference type="PROSITE" id="PS51257">
    <property type="entry name" value="PROKAR_LIPOPROTEIN"/>
    <property type="match status" value="1"/>
</dbReference>
<dbReference type="EMBL" id="CP041186">
    <property type="protein sequence ID" value="QDG50585.1"/>
    <property type="molecule type" value="Genomic_DNA"/>
</dbReference>
<accession>A0A4Y6PS23</accession>
<organism evidence="2 3">
    <name type="scientific">Persicimonas caeni</name>
    <dbReference type="NCBI Taxonomy" id="2292766"/>
    <lineage>
        <taxon>Bacteria</taxon>
        <taxon>Deltaproteobacteria</taxon>
        <taxon>Bradymonadales</taxon>
        <taxon>Bradymonadaceae</taxon>
        <taxon>Persicimonas</taxon>
    </lineage>
</organism>
<dbReference type="Proteomes" id="UP000315995">
    <property type="component" value="Chromosome"/>
</dbReference>
<feature type="chain" id="PRO_5030106334" description="Secreted protein" evidence="1">
    <location>
        <begin position="27"/>
        <end position="290"/>
    </location>
</feature>
<evidence type="ECO:0008006" key="4">
    <source>
        <dbReference type="Google" id="ProtNLM"/>
    </source>
</evidence>
<proteinExistence type="predicted"/>
<protein>
    <recommendedName>
        <fullName evidence="4">Secreted protein</fullName>
    </recommendedName>
</protein>